<organism evidence="1 2">
    <name type="scientific">Cucumis sativus</name>
    <name type="common">Cucumber</name>
    <dbReference type="NCBI Taxonomy" id="3659"/>
    <lineage>
        <taxon>Eukaryota</taxon>
        <taxon>Viridiplantae</taxon>
        <taxon>Streptophyta</taxon>
        <taxon>Embryophyta</taxon>
        <taxon>Tracheophyta</taxon>
        <taxon>Spermatophyta</taxon>
        <taxon>Magnoliopsida</taxon>
        <taxon>eudicotyledons</taxon>
        <taxon>Gunneridae</taxon>
        <taxon>Pentapetalae</taxon>
        <taxon>rosids</taxon>
        <taxon>fabids</taxon>
        <taxon>Cucurbitales</taxon>
        <taxon>Cucurbitaceae</taxon>
        <taxon>Benincaseae</taxon>
        <taxon>Cucumis</taxon>
    </lineage>
</organism>
<evidence type="ECO:0000313" key="1">
    <source>
        <dbReference type="EMBL" id="KGN52043.1"/>
    </source>
</evidence>
<reference evidence="1 2" key="2">
    <citation type="journal article" date="2009" name="PLoS ONE">
        <title>An integrated genetic and cytogenetic map of the cucumber genome.</title>
        <authorList>
            <person name="Ren Y."/>
            <person name="Zhang Z."/>
            <person name="Liu J."/>
            <person name="Staub J.E."/>
            <person name="Han Y."/>
            <person name="Cheng Z."/>
            <person name="Li X."/>
            <person name="Lu J."/>
            <person name="Miao H."/>
            <person name="Kang H."/>
            <person name="Xie B."/>
            <person name="Gu X."/>
            <person name="Wang X."/>
            <person name="Du Y."/>
            <person name="Jin W."/>
            <person name="Huang S."/>
        </authorList>
    </citation>
    <scope>NUCLEOTIDE SEQUENCE [LARGE SCALE GENOMIC DNA]</scope>
    <source>
        <strain evidence="2">cv. 9930</strain>
    </source>
</reference>
<dbReference type="Proteomes" id="UP000029981">
    <property type="component" value="Chromosome 5"/>
</dbReference>
<name>A0A0A0KR36_CUCSA</name>
<sequence>MSAVHIASGGDIEMDSTKSQLIYLAMALLYALNSDGSNEKQAESLKIWQFCSDSPSLFF</sequence>
<protein>
    <submittedName>
        <fullName evidence="1">Uncharacterized protein</fullName>
    </submittedName>
</protein>
<proteinExistence type="predicted"/>
<dbReference type="Gramene" id="KGN52043">
    <property type="protein sequence ID" value="KGN52043"/>
    <property type="gene ID" value="Csa_5G608310"/>
</dbReference>
<evidence type="ECO:0000313" key="2">
    <source>
        <dbReference type="Proteomes" id="UP000029981"/>
    </source>
</evidence>
<reference evidence="1 2" key="4">
    <citation type="journal article" date="2011" name="BMC Genomics">
        <title>RNA-Seq improves annotation of protein-coding genes in the cucumber genome.</title>
        <authorList>
            <person name="Li Z."/>
            <person name="Zhang Z."/>
            <person name="Yan P."/>
            <person name="Huang S."/>
            <person name="Fei Z."/>
            <person name="Lin K."/>
        </authorList>
    </citation>
    <scope>NUCLEOTIDE SEQUENCE [LARGE SCALE GENOMIC DNA]</scope>
    <source>
        <strain evidence="2">cv. 9930</strain>
    </source>
</reference>
<gene>
    <name evidence="1" type="ORF">Csa_5G608310</name>
</gene>
<accession>A0A0A0KR36</accession>
<dbReference type="EMBL" id="CM002926">
    <property type="protein sequence ID" value="KGN52043.1"/>
    <property type="molecule type" value="Genomic_DNA"/>
</dbReference>
<keyword evidence="2" id="KW-1185">Reference proteome</keyword>
<reference evidence="1 2" key="3">
    <citation type="journal article" date="2010" name="BMC Genomics">
        <title>Transcriptome sequencing and comparative analysis of cucumber flowers with different sex types.</title>
        <authorList>
            <person name="Guo S."/>
            <person name="Zheng Y."/>
            <person name="Joung J.G."/>
            <person name="Liu S."/>
            <person name="Zhang Z."/>
            <person name="Crasta O.R."/>
            <person name="Sobral B.W."/>
            <person name="Xu Y."/>
            <person name="Huang S."/>
            <person name="Fei Z."/>
        </authorList>
    </citation>
    <scope>NUCLEOTIDE SEQUENCE [LARGE SCALE GENOMIC DNA]</scope>
    <source>
        <strain evidence="2">cv. 9930</strain>
    </source>
</reference>
<dbReference type="AlphaFoldDB" id="A0A0A0KR36"/>
<reference evidence="1 2" key="1">
    <citation type="journal article" date="2009" name="Nat. Genet.">
        <title>The genome of the cucumber, Cucumis sativus L.</title>
        <authorList>
            <person name="Huang S."/>
            <person name="Li R."/>
            <person name="Zhang Z."/>
            <person name="Li L."/>
            <person name="Gu X."/>
            <person name="Fan W."/>
            <person name="Lucas W.J."/>
            <person name="Wang X."/>
            <person name="Xie B."/>
            <person name="Ni P."/>
            <person name="Ren Y."/>
            <person name="Zhu H."/>
            <person name="Li J."/>
            <person name="Lin K."/>
            <person name="Jin W."/>
            <person name="Fei Z."/>
            <person name="Li G."/>
            <person name="Staub J."/>
            <person name="Kilian A."/>
            <person name="van der Vossen E.A."/>
            <person name="Wu Y."/>
            <person name="Guo J."/>
            <person name="He J."/>
            <person name="Jia Z."/>
            <person name="Ren Y."/>
            <person name="Tian G."/>
            <person name="Lu Y."/>
            <person name="Ruan J."/>
            <person name="Qian W."/>
            <person name="Wang M."/>
            <person name="Huang Q."/>
            <person name="Li B."/>
            <person name="Xuan Z."/>
            <person name="Cao J."/>
            <person name="Asan"/>
            <person name="Wu Z."/>
            <person name="Zhang J."/>
            <person name="Cai Q."/>
            <person name="Bai Y."/>
            <person name="Zhao B."/>
            <person name="Han Y."/>
            <person name="Li Y."/>
            <person name="Li X."/>
            <person name="Wang S."/>
            <person name="Shi Q."/>
            <person name="Liu S."/>
            <person name="Cho W.K."/>
            <person name="Kim J.Y."/>
            <person name="Xu Y."/>
            <person name="Heller-Uszynska K."/>
            <person name="Miao H."/>
            <person name="Cheng Z."/>
            <person name="Zhang S."/>
            <person name="Wu J."/>
            <person name="Yang Y."/>
            <person name="Kang H."/>
            <person name="Li M."/>
            <person name="Liang H."/>
            <person name="Ren X."/>
            <person name="Shi Z."/>
            <person name="Wen M."/>
            <person name="Jian M."/>
            <person name="Yang H."/>
            <person name="Zhang G."/>
            <person name="Yang Z."/>
            <person name="Chen R."/>
            <person name="Liu S."/>
            <person name="Li J."/>
            <person name="Ma L."/>
            <person name="Liu H."/>
            <person name="Zhou Y."/>
            <person name="Zhao J."/>
            <person name="Fang X."/>
            <person name="Li G."/>
            <person name="Fang L."/>
            <person name="Li Y."/>
            <person name="Liu D."/>
            <person name="Zheng H."/>
            <person name="Zhang Y."/>
            <person name="Qin N."/>
            <person name="Li Z."/>
            <person name="Yang G."/>
            <person name="Yang S."/>
            <person name="Bolund L."/>
            <person name="Kristiansen K."/>
            <person name="Zheng H."/>
            <person name="Li S."/>
            <person name="Zhang X."/>
            <person name="Yang H."/>
            <person name="Wang J."/>
            <person name="Sun R."/>
            <person name="Zhang B."/>
            <person name="Jiang S."/>
            <person name="Wang J."/>
            <person name="Du Y."/>
            <person name="Li S."/>
        </authorList>
    </citation>
    <scope>NUCLEOTIDE SEQUENCE [LARGE SCALE GENOMIC DNA]</scope>
    <source>
        <strain evidence="2">cv. 9930</strain>
    </source>
</reference>